<organism evidence="2 3">
    <name type="scientific">Ramularia collo-cygni</name>
    <dbReference type="NCBI Taxonomy" id="112498"/>
    <lineage>
        <taxon>Eukaryota</taxon>
        <taxon>Fungi</taxon>
        <taxon>Dikarya</taxon>
        <taxon>Ascomycota</taxon>
        <taxon>Pezizomycotina</taxon>
        <taxon>Dothideomycetes</taxon>
        <taxon>Dothideomycetidae</taxon>
        <taxon>Mycosphaerellales</taxon>
        <taxon>Mycosphaerellaceae</taxon>
        <taxon>Ramularia</taxon>
    </lineage>
</organism>
<feature type="transmembrane region" description="Helical" evidence="1">
    <location>
        <begin position="47"/>
        <end position="64"/>
    </location>
</feature>
<dbReference type="GeneID" id="35599293"/>
<evidence type="ECO:0000313" key="3">
    <source>
        <dbReference type="Proteomes" id="UP000225277"/>
    </source>
</evidence>
<dbReference type="Proteomes" id="UP000225277">
    <property type="component" value="Unassembled WGS sequence"/>
</dbReference>
<keyword evidence="3" id="KW-1185">Reference proteome</keyword>
<evidence type="ECO:0000256" key="1">
    <source>
        <dbReference type="SAM" id="Phobius"/>
    </source>
</evidence>
<keyword evidence="1" id="KW-0812">Transmembrane</keyword>
<protein>
    <submittedName>
        <fullName evidence="2">Uncharacterized protein</fullName>
    </submittedName>
</protein>
<keyword evidence="1" id="KW-1133">Transmembrane helix</keyword>
<name>A0A2D3V9R7_9PEZI</name>
<proteinExistence type="predicted"/>
<dbReference type="AlphaFoldDB" id="A0A2D3V9R7"/>
<gene>
    <name evidence="2" type="ORF">RCC_04114</name>
</gene>
<feature type="transmembrane region" description="Helical" evidence="1">
    <location>
        <begin position="12"/>
        <end position="35"/>
    </location>
</feature>
<dbReference type="EMBL" id="FJUY01000005">
    <property type="protein sequence ID" value="CZT18269.1"/>
    <property type="molecule type" value="Genomic_DNA"/>
</dbReference>
<evidence type="ECO:0000313" key="2">
    <source>
        <dbReference type="EMBL" id="CZT18269.1"/>
    </source>
</evidence>
<dbReference type="RefSeq" id="XP_023625159.1">
    <property type="nucleotide sequence ID" value="XM_023769391.1"/>
</dbReference>
<keyword evidence="1" id="KW-0472">Membrane</keyword>
<dbReference type="PROSITE" id="PS51257">
    <property type="entry name" value="PROKAR_LIPOPROTEIN"/>
    <property type="match status" value="1"/>
</dbReference>
<sequence length="104" mass="11396">MALSRSKFSYRSLQSTGLIAVILGCCIYTGTVRLFDLDGGNDNVSRLTGWPITGIVSAAISFLLRSDIFPDCKVSRTSLTDIFCDAVYGCQWKLVFCDDHGYAP</sequence>
<accession>A0A2D3V9R7</accession>
<reference evidence="2 3" key="1">
    <citation type="submission" date="2016-03" db="EMBL/GenBank/DDBJ databases">
        <authorList>
            <person name="Ploux O."/>
        </authorList>
    </citation>
    <scope>NUCLEOTIDE SEQUENCE [LARGE SCALE GENOMIC DNA]</scope>
    <source>
        <strain evidence="2 3">URUG2</strain>
    </source>
</reference>